<organism evidence="1 2">
    <name type="scientific">Candidatus Faeciplasma avium</name>
    <dbReference type="NCBI Taxonomy" id="2840798"/>
    <lineage>
        <taxon>Bacteria</taxon>
        <taxon>Bacillati</taxon>
        <taxon>Bacillota</taxon>
        <taxon>Clostridia</taxon>
        <taxon>Eubacteriales</taxon>
        <taxon>Oscillospiraceae</taxon>
        <taxon>Oscillospiraceae incertae sedis</taxon>
        <taxon>Candidatus Faeciplasma</taxon>
    </lineage>
</organism>
<accession>A0A9D1T3U1</accession>
<gene>
    <name evidence="1" type="ORF">IAD28_03985</name>
</gene>
<proteinExistence type="predicted"/>
<dbReference type="AlphaFoldDB" id="A0A9D1T3U1"/>
<comment type="caution">
    <text evidence="1">The sequence shown here is derived from an EMBL/GenBank/DDBJ whole genome shotgun (WGS) entry which is preliminary data.</text>
</comment>
<evidence type="ECO:0000313" key="2">
    <source>
        <dbReference type="Proteomes" id="UP000823960"/>
    </source>
</evidence>
<dbReference type="EMBL" id="DVOL01000051">
    <property type="protein sequence ID" value="HIV10840.1"/>
    <property type="molecule type" value="Genomic_DNA"/>
</dbReference>
<protein>
    <submittedName>
        <fullName evidence="1">Uncharacterized protein</fullName>
    </submittedName>
</protein>
<evidence type="ECO:0000313" key="1">
    <source>
        <dbReference type="EMBL" id="HIV10840.1"/>
    </source>
</evidence>
<reference evidence="1" key="2">
    <citation type="journal article" date="2021" name="PeerJ">
        <title>Extensive microbial diversity within the chicken gut microbiome revealed by metagenomics and culture.</title>
        <authorList>
            <person name="Gilroy R."/>
            <person name="Ravi A."/>
            <person name="Getino M."/>
            <person name="Pursley I."/>
            <person name="Horton D.L."/>
            <person name="Alikhan N.F."/>
            <person name="Baker D."/>
            <person name="Gharbi K."/>
            <person name="Hall N."/>
            <person name="Watson M."/>
            <person name="Adriaenssens E.M."/>
            <person name="Foster-Nyarko E."/>
            <person name="Jarju S."/>
            <person name="Secka A."/>
            <person name="Antonio M."/>
            <person name="Oren A."/>
            <person name="Chaudhuri R.R."/>
            <person name="La Ragione R."/>
            <person name="Hildebrand F."/>
            <person name="Pallen M.J."/>
        </authorList>
    </citation>
    <scope>NUCLEOTIDE SEQUENCE</scope>
    <source>
        <strain evidence="1">1370</strain>
    </source>
</reference>
<reference evidence="1" key="1">
    <citation type="submission" date="2020-10" db="EMBL/GenBank/DDBJ databases">
        <authorList>
            <person name="Gilroy R."/>
        </authorList>
    </citation>
    <scope>NUCLEOTIDE SEQUENCE</scope>
    <source>
        <strain evidence="1">1370</strain>
    </source>
</reference>
<dbReference type="Proteomes" id="UP000823960">
    <property type="component" value="Unassembled WGS sequence"/>
</dbReference>
<sequence length="132" mass="14034">MAKRLSVAYSTGDGVEKDPKKALEYIKFYLELGGDAEEIKAAQSEITITTRGGDGGAAEKSVSEAAGDAPSEFSLSSIPAIVYDDSNCQWMRRGIYGDHTVYYNSDGGEVTIYSAQASGSSANTSAGTLHWY</sequence>
<name>A0A9D1T3U1_9FIRM</name>